<organism evidence="1">
    <name type="scientific">Caldilineaceae bacterium SB0662_bin_9</name>
    <dbReference type="NCBI Taxonomy" id="2605258"/>
    <lineage>
        <taxon>Bacteria</taxon>
        <taxon>Bacillati</taxon>
        <taxon>Chloroflexota</taxon>
        <taxon>Caldilineae</taxon>
        <taxon>Caldilineales</taxon>
        <taxon>Caldilineaceae</taxon>
    </lineage>
</organism>
<dbReference type="SUPFAM" id="SSF51445">
    <property type="entry name" value="(Trans)glycosidases"/>
    <property type="match status" value="1"/>
</dbReference>
<proteinExistence type="predicted"/>
<reference evidence="1" key="1">
    <citation type="submission" date="2019-09" db="EMBL/GenBank/DDBJ databases">
        <title>Characterisation of the sponge microbiome using genome-centric metagenomics.</title>
        <authorList>
            <person name="Engelberts J.P."/>
            <person name="Robbins S.J."/>
            <person name="De Goeij J.M."/>
            <person name="Aranda M."/>
            <person name="Bell S.C."/>
            <person name="Webster N.S."/>
        </authorList>
    </citation>
    <scope>NUCLEOTIDE SEQUENCE</scope>
    <source>
        <strain evidence="1">SB0662_bin_9</strain>
    </source>
</reference>
<comment type="caution">
    <text evidence="1">The sequence shown here is derived from an EMBL/GenBank/DDBJ whole genome shotgun (WGS) entry which is preliminary data.</text>
</comment>
<sequence>MKPPDPTAWRAKRFIDFSSYVGRPETVDAELAHIRGQLRRTLDGRNFEREGLAWYRRAYVEAFLFMYDTSFYDREVGRYRIDEILDDGEREFGGYDFIMLWQSYPRLGIDGRNQIDFYRDMPGGLPGLRALTERAHERGVRVFVNYNPWDIGTRREAGTAPSADPRGYRYTFPEKGAPVIADAEALAALIEAIGVDGIFLDTMGSDDPGFRTPLERANPHIVFNPEGVPPLDALNSITGSWLQHSSLAPPKLSAIRWLEPRFSFRAIDRESLDRRAYIQEAFFHGCGLVVWENIFGWWNPWSSEERSLLRRCVRLLREHAEAFQDPDWQPYVATHVEGVYAHRWHSGDTTVHTLLNASGGPVDSPVLTVPSATEGGLELRHYDVW</sequence>
<protein>
    <submittedName>
        <fullName evidence="1">Uncharacterized protein</fullName>
    </submittedName>
</protein>
<name>A0A6B1DPW9_9CHLR</name>
<evidence type="ECO:0000313" key="1">
    <source>
        <dbReference type="EMBL" id="MYD89620.1"/>
    </source>
</evidence>
<gene>
    <name evidence="1" type="ORF">F4Y08_04655</name>
</gene>
<dbReference type="EMBL" id="VXPY01000030">
    <property type="protein sequence ID" value="MYD89620.1"/>
    <property type="molecule type" value="Genomic_DNA"/>
</dbReference>
<dbReference type="AlphaFoldDB" id="A0A6B1DPW9"/>
<dbReference type="InterPro" id="IPR017853">
    <property type="entry name" value="GH"/>
</dbReference>
<accession>A0A6B1DPW9</accession>